<gene>
    <name evidence="3" type="ORF">ETD96_43775</name>
</gene>
<evidence type="ECO:0000313" key="4">
    <source>
        <dbReference type="Proteomes" id="UP000305238"/>
    </source>
</evidence>
<evidence type="ECO:0000256" key="1">
    <source>
        <dbReference type="SAM" id="MobiDB-lite"/>
    </source>
</evidence>
<dbReference type="Gene3D" id="3.90.1200.10">
    <property type="match status" value="1"/>
</dbReference>
<accession>A0A5S4FPR4</accession>
<proteinExistence type="predicted"/>
<feature type="region of interest" description="Disordered" evidence="1">
    <location>
        <begin position="1"/>
        <end position="23"/>
    </location>
</feature>
<dbReference type="GO" id="GO:0016740">
    <property type="term" value="F:transferase activity"/>
    <property type="evidence" value="ECO:0007669"/>
    <property type="project" value="UniProtKB-KW"/>
</dbReference>
<sequence length="291" mass="31708">MVTMIMGEKRRPRPRRDGMSDRSSTHLLEIAAEVVVKRYRSWEYRQPEREWTALILLDEHVPGTAPMPVSADLAAAPPTVVMSRLPGLPLSDPVGTEQAAAVAHTVVQVQEAIPRTALASLPPRAGRPAELLQQVRGWCAEGSSLDASPMAAKALTEGSQWLQHPDLADRLAQPGTPVFGTGDGNLANYLLDGSEARLVDFEYSGLSDRAYELAEMTEHISVRQHGGTALVRVLEEVASEEPGASRFTDCRRLHALFWLLRILNSSQGRSPDGSPILASQATRVLELLGQK</sequence>
<feature type="domain" description="Aminoglycoside phosphotransferase" evidence="2">
    <location>
        <begin position="32"/>
        <end position="227"/>
    </location>
</feature>
<organism evidence="3 4">
    <name type="scientific">Actinomadura geliboluensis</name>
    <dbReference type="NCBI Taxonomy" id="882440"/>
    <lineage>
        <taxon>Bacteria</taxon>
        <taxon>Bacillati</taxon>
        <taxon>Actinomycetota</taxon>
        <taxon>Actinomycetes</taxon>
        <taxon>Streptosporangiales</taxon>
        <taxon>Thermomonosporaceae</taxon>
        <taxon>Actinomadura</taxon>
    </lineage>
</organism>
<comment type="caution">
    <text evidence="3">The sequence shown here is derived from an EMBL/GenBank/DDBJ whole genome shotgun (WGS) entry which is preliminary data.</text>
</comment>
<dbReference type="OrthoDB" id="3383851at2"/>
<name>A0A5S4FPR4_9ACTN</name>
<reference evidence="3 4" key="1">
    <citation type="submission" date="2019-05" db="EMBL/GenBank/DDBJ databases">
        <title>Draft genome sequence of Actinomadura geliboluensis A8036.</title>
        <authorList>
            <person name="Saricaoglu S."/>
            <person name="Isik K."/>
        </authorList>
    </citation>
    <scope>NUCLEOTIDE SEQUENCE [LARGE SCALE GENOMIC DNA]</scope>
    <source>
        <strain evidence="3 4">A8036</strain>
    </source>
</reference>
<evidence type="ECO:0000313" key="3">
    <source>
        <dbReference type="EMBL" id="TMR22678.1"/>
    </source>
</evidence>
<dbReference type="Proteomes" id="UP000305238">
    <property type="component" value="Unassembled WGS sequence"/>
</dbReference>
<dbReference type="InterPro" id="IPR011009">
    <property type="entry name" value="Kinase-like_dom_sf"/>
</dbReference>
<dbReference type="SUPFAM" id="SSF56112">
    <property type="entry name" value="Protein kinase-like (PK-like)"/>
    <property type="match status" value="1"/>
</dbReference>
<dbReference type="EMBL" id="VCKZ01000715">
    <property type="protein sequence ID" value="TMR22678.1"/>
    <property type="molecule type" value="Genomic_DNA"/>
</dbReference>
<protein>
    <submittedName>
        <fullName evidence="3">Aminoglycoside phosphotransferase family protein</fullName>
    </submittedName>
</protein>
<keyword evidence="4" id="KW-1185">Reference proteome</keyword>
<dbReference type="InterPro" id="IPR002575">
    <property type="entry name" value="Aminoglycoside_PTrfase"/>
</dbReference>
<evidence type="ECO:0000259" key="2">
    <source>
        <dbReference type="Pfam" id="PF01636"/>
    </source>
</evidence>
<dbReference type="Pfam" id="PF01636">
    <property type="entry name" value="APH"/>
    <property type="match status" value="1"/>
</dbReference>
<keyword evidence="3" id="KW-0808">Transferase</keyword>
<dbReference type="AlphaFoldDB" id="A0A5S4FPR4"/>